<dbReference type="AlphaFoldDB" id="A0A1Y1Z424"/>
<feature type="transmembrane region" description="Helical" evidence="6">
    <location>
        <begin position="208"/>
        <end position="225"/>
    </location>
</feature>
<comment type="subcellular location">
    <subcellularLocation>
        <location evidence="1">Membrane</location>
        <topology evidence="1">Multi-pass membrane protein</topology>
    </subcellularLocation>
</comment>
<keyword evidence="3 6" id="KW-0812">Transmembrane</keyword>
<proteinExistence type="inferred from homology"/>
<feature type="transmembrane region" description="Helical" evidence="6">
    <location>
        <begin position="93"/>
        <end position="112"/>
    </location>
</feature>
<evidence type="ECO:0000256" key="4">
    <source>
        <dbReference type="ARBA" id="ARBA00022989"/>
    </source>
</evidence>
<evidence type="ECO:0000256" key="1">
    <source>
        <dbReference type="ARBA" id="ARBA00004141"/>
    </source>
</evidence>
<organism evidence="7 8">
    <name type="scientific">Basidiobolus meristosporus CBS 931.73</name>
    <dbReference type="NCBI Taxonomy" id="1314790"/>
    <lineage>
        <taxon>Eukaryota</taxon>
        <taxon>Fungi</taxon>
        <taxon>Fungi incertae sedis</taxon>
        <taxon>Zoopagomycota</taxon>
        <taxon>Entomophthoromycotina</taxon>
        <taxon>Basidiobolomycetes</taxon>
        <taxon>Basidiobolales</taxon>
        <taxon>Basidiobolaceae</taxon>
        <taxon>Basidiobolus</taxon>
    </lineage>
</organism>
<evidence type="ECO:0000313" key="7">
    <source>
        <dbReference type="EMBL" id="ORY04595.1"/>
    </source>
</evidence>
<evidence type="ECO:0000256" key="5">
    <source>
        <dbReference type="ARBA" id="ARBA00023136"/>
    </source>
</evidence>
<dbReference type="Pfam" id="PF02077">
    <property type="entry name" value="SURF4"/>
    <property type="match status" value="1"/>
</dbReference>
<dbReference type="EMBL" id="MCFE01000033">
    <property type="protein sequence ID" value="ORY04595.1"/>
    <property type="molecule type" value="Genomic_DNA"/>
</dbReference>
<comment type="similarity">
    <text evidence="2">Belongs to the SURF4 family.</text>
</comment>
<protein>
    <submittedName>
        <fullName evidence="7">SURF4-domain-containing protein</fullName>
    </submittedName>
</protein>
<feature type="transmembrane region" description="Helical" evidence="6">
    <location>
        <begin position="183"/>
        <end position="201"/>
    </location>
</feature>
<dbReference type="Proteomes" id="UP000193498">
    <property type="component" value="Unassembled WGS sequence"/>
</dbReference>
<keyword evidence="4 6" id="KW-1133">Transmembrane helix</keyword>
<evidence type="ECO:0000313" key="8">
    <source>
        <dbReference type="Proteomes" id="UP000193498"/>
    </source>
</evidence>
<sequence>MEFVRSFSSRMEDTLAKVSYPIKPYIPAIARFLLVVTFFEDSFRIVVQWTDQVRYLEKYQGFYSGFSQLFLALNVLVMMTGSTMAIAKKYTEHAILGLFAVVVSQTIGYGLIFDLRFFLHNLSVVGGLLMLLADALAKKKNVFAGLPTVATIDKSTYFQLAGRILLIFLFLSLVFAGEMNATRLVFSIIGFVACTMVVVGFKAKWSAMFLVLFLSIFNVIINNWWTIHHAHPSRDFVKYDFFQTLSIMGGFMLLISLGPGGISVDEKKKNF</sequence>
<keyword evidence="5 6" id="KW-0472">Membrane</keyword>
<keyword evidence="8" id="KW-1185">Reference proteome</keyword>
<dbReference type="InParanoid" id="A0A1Y1Z424"/>
<dbReference type="STRING" id="1314790.A0A1Y1Z424"/>
<name>A0A1Y1Z424_9FUNG</name>
<feature type="transmembrane region" description="Helical" evidence="6">
    <location>
        <begin position="157"/>
        <end position="177"/>
    </location>
</feature>
<evidence type="ECO:0000256" key="2">
    <source>
        <dbReference type="ARBA" id="ARBA00006945"/>
    </source>
</evidence>
<feature type="transmembrane region" description="Helical" evidence="6">
    <location>
        <begin position="59"/>
        <end position="81"/>
    </location>
</feature>
<evidence type="ECO:0000256" key="3">
    <source>
        <dbReference type="ARBA" id="ARBA00022692"/>
    </source>
</evidence>
<reference evidence="7 8" key="1">
    <citation type="submission" date="2016-07" db="EMBL/GenBank/DDBJ databases">
        <title>Pervasive Adenine N6-methylation of Active Genes in Fungi.</title>
        <authorList>
            <consortium name="DOE Joint Genome Institute"/>
            <person name="Mondo S.J."/>
            <person name="Dannebaum R.O."/>
            <person name="Kuo R.C."/>
            <person name="Labutti K."/>
            <person name="Haridas S."/>
            <person name="Kuo A."/>
            <person name="Salamov A."/>
            <person name="Ahrendt S.R."/>
            <person name="Lipzen A."/>
            <person name="Sullivan W."/>
            <person name="Andreopoulos W.B."/>
            <person name="Clum A."/>
            <person name="Lindquist E."/>
            <person name="Daum C."/>
            <person name="Ramamoorthy G.K."/>
            <person name="Gryganskyi A."/>
            <person name="Culley D."/>
            <person name="Magnuson J.K."/>
            <person name="James T.Y."/>
            <person name="O'Malley M.A."/>
            <person name="Stajich J.E."/>
            <person name="Spatafora J.W."/>
            <person name="Visel A."/>
            <person name="Grigoriev I.V."/>
        </authorList>
    </citation>
    <scope>NUCLEOTIDE SEQUENCE [LARGE SCALE GENOMIC DNA]</scope>
    <source>
        <strain evidence="7 8">CBS 931.73</strain>
    </source>
</reference>
<dbReference type="FunCoup" id="A0A1Y1Z424">
    <property type="interactions" value="585"/>
</dbReference>
<feature type="transmembrane region" description="Helical" evidence="6">
    <location>
        <begin position="118"/>
        <end position="137"/>
    </location>
</feature>
<dbReference type="InterPro" id="IPR002995">
    <property type="entry name" value="Surf4"/>
</dbReference>
<comment type="caution">
    <text evidence="7">The sequence shown here is derived from an EMBL/GenBank/DDBJ whole genome shotgun (WGS) entry which is preliminary data.</text>
</comment>
<dbReference type="GO" id="GO:0016020">
    <property type="term" value="C:membrane"/>
    <property type="evidence" value="ECO:0007669"/>
    <property type="project" value="UniProtKB-SubCell"/>
</dbReference>
<feature type="transmembrane region" description="Helical" evidence="6">
    <location>
        <begin position="245"/>
        <end position="264"/>
    </location>
</feature>
<gene>
    <name evidence="7" type="ORF">K493DRAFT_333847</name>
</gene>
<evidence type="ECO:0000256" key="6">
    <source>
        <dbReference type="SAM" id="Phobius"/>
    </source>
</evidence>
<dbReference type="OrthoDB" id="7859621at2759"/>
<accession>A0A1Y1Z424</accession>